<sequence>MSTNQQSPMPGRDGAHHPGPRPYRPRKWYDWAFLIAAALGLLFFGIGEMTDIVDDPGAGGVALIAALIEIAIFALIVRFLMPVDRFPRTRIDIVSAVIWGGLIAAGIAGNLNSLGTGTLIAPFSEELTKVVGVLVVLGYSAIVVTPAGGFVIGFVIGASFEVVENIGYITGADTNGGDAVSTALARTWIGFALHPMWVAVTGAALAYALTQRSTRGWLAFAGAVIGAVILHGVWDNVAIPVVLALVYVVIVVTVVVVGFRVRRGPAAPATLLRRPVLDT</sequence>
<keyword evidence="2" id="KW-0472">Membrane</keyword>
<name>A0A7K3LIY9_9ACTN</name>
<reference evidence="3 4" key="1">
    <citation type="submission" date="2020-01" db="EMBL/GenBank/DDBJ databases">
        <title>Investigation of new actinobacteria for the biodesulphurisation of diesel fuel.</title>
        <authorList>
            <person name="Athi Narayanan S.M."/>
        </authorList>
    </citation>
    <scope>NUCLEOTIDE SEQUENCE [LARGE SCALE GENOMIC DNA]</scope>
    <source>
        <strain evidence="3 4">213E</strain>
    </source>
</reference>
<feature type="transmembrane region" description="Helical" evidence="2">
    <location>
        <begin position="58"/>
        <end position="81"/>
    </location>
</feature>
<dbReference type="EMBL" id="JAADZU010000002">
    <property type="protein sequence ID" value="NDK88194.1"/>
    <property type="molecule type" value="Genomic_DNA"/>
</dbReference>
<proteinExistence type="predicted"/>
<dbReference type="PANTHER" id="PTHR36844:SF1">
    <property type="entry name" value="PROTEASE PRSW"/>
    <property type="match status" value="1"/>
</dbReference>
<evidence type="ECO:0000313" key="3">
    <source>
        <dbReference type="EMBL" id="NDK88194.1"/>
    </source>
</evidence>
<dbReference type="Proteomes" id="UP000466307">
    <property type="component" value="Unassembled WGS sequence"/>
</dbReference>
<feature type="transmembrane region" description="Helical" evidence="2">
    <location>
        <begin position="93"/>
        <end position="111"/>
    </location>
</feature>
<gene>
    <name evidence="3" type="ORF">GYA93_01145</name>
</gene>
<dbReference type="Pfam" id="PF13367">
    <property type="entry name" value="PrsW-protease"/>
    <property type="match status" value="1"/>
</dbReference>
<dbReference type="GO" id="GO:0008237">
    <property type="term" value="F:metallopeptidase activity"/>
    <property type="evidence" value="ECO:0007669"/>
    <property type="project" value="UniProtKB-KW"/>
</dbReference>
<organism evidence="3 4">
    <name type="scientific">Gordonia desulfuricans</name>
    <dbReference type="NCBI Taxonomy" id="89051"/>
    <lineage>
        <taxon>Bacteria</taxon>
        <taxon>Bacillati</taxon>
        <taxon>Actinomycetota</taxon>
        <taxon>Actinomycetes</taxon>
        <taxon>Mycobacteriales</taxon>
        <taxon>Gordoniaceae</taxon>
        <taxon>Gordonia</taxon>
    </lineage>
</organism>
<feature type="transmembrane region" description="Helical" evidence="2">
    <location>
        <begin position="131"/>
        <end position="156"/>
    </location>
</feature>
<keyword evidence="3" id="KW-0482">Metalloprotease</keyword>
<comment type="caution">
    <text evidence="3">The sequence shown here is derived from an EMBL/GenBank/DDBJ whole genome shotgun (WGS) entry which is preliminary data.</text>
</comment>
<keyword evidence="2" id="KW-1133">Transmembrane helix</keyword>
<evidence type="ECO:0000256" key="1">
    <source>
        <dbReference type="SAM" id="MobiDB-lite"/>
    </source>
</evidence>
<dbReference type="GO" id="GO:0006508">
    <property type="term" value="P:proteolysis"/>
    <property type="evidence" value="ECO:0007669"/>
    <property type="project" value="UniProtKB-KW"/>
</dbReference>
<evidence type="ECO:0000256" key="2">
    <source>
        <dbReference type="SAM" id="Phobius"/>
    </source>
</evidence>
<protein>
    <submittedName>
        <fullName evidence="3">PrsW family intramembrane metalloprotease</fullName>
    </submittedName>
</protein>
<feature type="region of interest" description="Disordered" evidence="1">
    <location>
        <begin position="1"/>
        <end position="20"/>
    </location>
</feature>
<feature type="transmembrane region" description="Helical" evidence="2">
    <location>
        <begin position="216"/>
        <end position="234"/>
    </location>
</feature>
<evidence type="ECO:0000313" key="4">
    <source>
        <dbReference type="Proteomes" id="UP000466307"/>
    </source>
</evidence>
<dbReference type="InterPro" id="IPR026898">
    <property type="entry name" value="PrsW"/>
</dbReference>
<accession>A0A7K3LIY9</accession>
<feature type="transmembrane region" description="Helical" evidence="2">
    <location>
        <begin position="188"/>
        <end position="209"/>
    </location>
</feature>
<keyword evidence="4" id="KW-1185">Reference proteome</keyword>
<feature type="transmembrane region" description="Helical" evidence="2">
    <location>
        <begin position="240"/>
        <end position="259"/>
    </location>
</feature>
<keyword evidence="3" id="KW-0378">Hydrolase</keyword>
<keyword evidence="2" id="KW-0812">Transmembrane</keyword>
<dbReference type="AlphaFoldDB" id="A0A7K3LIY9"/>
<keyword evidence="3" id="KW-0645">Protease</keyword>
<feature type="transmembrane region" description="Helical" evidence="2">
    <location>
        <begin position="28"/>
        <end position="46"/>
    </location>
</feature>
<dbReference type="PANTHER" id="PTHR36844">
    <property type="entry name" value="PROTEASE PRSW"/>
    <property type="match status" value="1"/>
</dbReference>